<organism evidence="1 2">
    <name type="scientific">Trichonephila clavata</name>
    <name type="common">Joro spider</name>
    <name type="synonym">Nephila clavata</name>
    <dbReference type="NCBI Taxonomy" id="2740835"/>
    <lineage>
        <taxon>Eukaryota</taxon>
        <taxon>Metazoa</taxon>
        <taxon>Ecdysozoa</taxon>
        <taxon>Arthropoda</taxon>
        <taxon>Chelicerata</taxon>
        <taxon>Arachnida</taxon>
        <taxon>Araneae</taxon>
        <taxon>Araneomorphae</taxon>
        <taxon>Entelegynae</taxon>
        <taxon>Araneoidea</taxon>
        <taxon>Nephilidae</taxon>
        <taxon>Trichonephila</taxon>
    </lineage>
</organism>
<dbReference type="InterPro" id="IPR008042">
    <property type="entry name" value="Retrotrans_Pao"/>
</dbReference>
<keyword evidence="2" id="KW-1185">Reference proteome</keyword>
<dbReference type="PANTHER" id="PTHR47331">
    <property type="entry name" value="PHD-TYPE DOMAIN-CONTAINING PROTEIN"/>
    <property type="match status" value="1"/>
</dbReference>
<comment type="caution">
    <text evidence="1">The sequence shown here is derived from an EMBL/GenBank/DDBJ whole genome shotgun (WGS) entry which is preliminary data.</text>
</comment>
<dbReference type="Proteomes" id="UP000887116">
    <property type="component" value="Unassembled WGS sequence"/>
</dbReference>
<dbReference type="OrthoDB" id="6777966at2759"/>
<protein>
    <submittedName>
        <fullName evidence="1">Integrase catalytic domain-containing protein</fullName>
    </submittedName>
</protein>
<dbReference type="Pfam" id="PF05380">
    <property type="entry name" value="Peptidase_A17"/>
    <property type="match status" value="1"/>
</dbReference>
<dbReference type="AlphaFoldDB" id="A0A8X6KLV8"/>
<accession>A0A8X6KLV8</accession>
<dbReference type="EMBL" id="BMAO01021812">
    <property type="protein sequence ID" value="GFQ77601.1"/>
    <property type="molecule type" value="Genomic_DNA"/>
</dbReference>
<evidence type="ECO:0000313" key="2">
    <source>
        <dbReference type="Proteomes" id="UP000887116"/>
    </source>
</evidence>
<evidence type="ECO:0000313" key="1">
    <source>
        <dbReference type="EMBL" id="GFQ77601.1"/>
    </source>
</evidence>
<reference evidence="1" key="1">
    <citation type="submission" date="2020-07" db="EMBL/GenBank/DDBJ databases">
        <title>Multicomponent nature underlies the extraordinary mechanical properties of spider dragline silk.</title>
        <authorList>
            <person name="Kono N."/>
            <person name="Nakamura H."/>
            <person name="Mori M."/>
            <person name="Yoshida Y."/>
            <person name="Ohtoshi R."/>
            <person name="Malay A.D."/>
            <person name="Moran D.A.P."/>
            <person name="Tomita M."/>
            <person name="Numata K."/>
            <person name="Arakawa K."/>
        </authorList>
    </citation>
    <scope>NUCLEOTIDE SEQUENCE</scope>
</reference>
<sequence>MERLRIYPASYSKHIPRLVLGNGRIILHEFADASTAVYGAVLYVQLISEEDASSRLLCSKSRVAPVKLIIIPRLESCASVLLEQLLERVLHSLTLSIQQIMLWTDSNIV</sequence>
<gene>
    <name evidence="1" type="primary">AVEN_254427_1</name>
    <name evidence="1" type="ORF">TNCT_277481</name>
</gene>
<dbReference type="PANTHER" id="PTHR47331:SF1">
    <property type="entry name" value="GAG-LIKE PROTEIN"/>
    <property type="match status" value="1"/>
</dbReference>
<name>A0A8X6KLV8_TRICU</name>
<proteinExistence type="predicted"/>